<proteinExistence type="predicted"/>
<gene>
    <name evidence="7" type="ORF">EGR_01701</name>
</gene>
<dbReference type="RefSeq" id="XP_024354815.1">
    <property type="nucleotide sequence ID" value="XM_024490950.1"/>
</dbReference>
<feature type="region of interest" description="Disordered" evidence="5">
    <location>
        <begin position="381"/>
        <end position="458"/>
    </location>
</feature>
<dbReference type="GO" id="GO:0008270">
    <property type="term" value="F:zinc ion binding"/>
    <property type="evidence" value="ECO:0007669"/>
    <property type="project" value="UniProtKB-KW"/>
</dbReference>
<dbReference type="GO" id="GO:0061630">
    <property type="term" value="F:ubiquitin protein ligase activity"/>
    <property type="evidence" value="ECO:0007669"/>
    <property type="project" value="TreeGrafter"/>
</dbReference>
<dbReference type="SMART" id="SM00184">
    <property type="entry name" value="RING"/>
    <property type="match status" value="1"/>
</dbReference>
<dbReference type="SUPFAM" id="SSF57850">
    <property type="entry name" value="RING/U-box"/>
    <property type="match status" value="1"/>
</dbReference>
<reference evidence="7 8" key="1">
    <citation type="journal article" date="2013" name="Nat. Genet.">
        <title>The genome of the hydatid tapeworm Echinococcus granulosus.</title>
        <authorList>
            <person name="Zheng H."/>
            <person name="Zhang W."/>
            <person name="Zhang L."/>
            <person name="Zhang Z."/>
            <person name="Li J."/>
            <person name="Lu G."/>
            <person name="Zhu Y."/>
            <person name="Wang Y."/>
            <person name="Huang Y."/>
            <person name="Liu J."/>
            <person name="Kang H."/>
            <person name="Chen J."/>
            <person name="Wang L."/>
            <person name="Chen A."/>
            <person name="Yu S."/>
            <person name="Gao Z."/>
            <person name="Jin L."/>
            <person name="Gu W."/>
            <person name="Wang Z."/>
            <person name="Zhao L."/>
            <person name="Shi B."/>
            <person name="Wen H."/>
            <person name="Lin R."/>
            <person name="Jones M.K."/>
            <person name="Brejova B."/>
            <person name="Vinar T."/>
            <person name="Zhao G."/>
            <person name="McManus D.P."/>
            <person name="Chen Z."/>
            <person name="Zhou Y."/>
            <person name="Wang S."/>
        </authorList>
    </citation>
    <scope>NUCLEOTIDE SEQUENCE [LARGE SCALE GENOMIC DNA]</scope>
</reference>
<dbReference type="PANTHER" id="PTHR46569">
    <property type="entry name" value="E3 UBIQUITIN-PROTEIN LIGASE TRAIP"/>
    <property type="match status" value="1"/>
</dbReference>
<evidence type="ECO:0000313" key="8">
    <source>
        <dbReference type="Proteomes" id="UP000019149"/>
    </source>
</evidence>
<dbReference type="PROSITE" id="PS50089">
    <property type="entry name" value="ZF_RING_2"/>
    <property type="match status" value="1"/>
</dbReference>
<evidence type="ECO:0000256" key="1">
    <source>
        <dbReference type="ARBA" id="ARBA00022771"/>
    </source>
</evidence>
<evidence type="ECO:0000256" key="5">
    <source>
        <dbReference type="SAM" id="MobiDB-lite"/>
    </source>
</evidence>
<dbReference type="GeneID" id="36337416"/>
<dbReference type="OMA" id="TQMESEM"/>
<dbReference type="InterPro" id="IPR052639">
    <property type="entry name" value="TRAIP_ubiq-protein_ligase"/>
</dbReference>
<accession>W6VA44</accession>
<evidence type="ECO:0000313" key="7">
    <source>
        <dbReference type="EMBL" id="EUB63619.1"/>
    </source>
</evidence>
<dbReference type="PANTHER" id="PTHR46569:SF1">
    <property type="entry name" value="E3 UBIQUITIN-PROTEIN LIGASE RFWD3-RELATED"/>
    <property type="match status" value="1"/>
</dbReference>
<protein>
    <submittedName>
        <fullName evidence="7">TRAF-interacting protein</fullName>
    </submittedName>
</protein>
<dbReference type="GO" id="GO:0016567">
    <property type="term" value="P:protein ubiquitination"/>
    <property type="evidence" value="ECO:0007669"/>
    <property type="project" value="TreeGrafter"/>
</dbReference>
<dbReference type="STRING" id="6210.W6VA44"/>
<dbReference type="InterPro" id="IPR001841">
    <property type="entry name" value="Znf_RING"/>
</dbReference>
<evidence type="ECO:0000256" key="3">
    <source>
        <dbReference type="PROSITE-ProRule" id="PRU00175"/>
    </source>
</evidence>
<feature type="domain" description="RING-type" evidence="6">
    <location>
        <begin position="6"/>
        <end position="49"/>
    </location>
</feature>
<dbReference type="Pfam" id="PF13639">
    <property type="entry name" value="zf-RING_2"/>
    <property type="match status" value="1"/>
</dbReference>
<dbReference type="GO" id="GO:0005634">
    <property type="term" value="C:nucleus"/>
    <property type="evidence" value="ECO:0007669"/>
    <property type="project" value="TreeGrafter"/>
</dbReference>
<feature type="coiled-coil region" evidence="4">
    <location>
        <begin position="97"/>
        <end position="124"/>
    </location>
</feature>
<evidence type="ECO:0000256" key="4">
    <source>
        <dbReference type="SAM" id="Coils"/>
    </source>
</evidence>
<dbReference type="OrthoDB" id="8062037at2759"/>
<evidence type="ECO:0000259" key="6">
    <source>
        <dbReference type="PROSITE" id="PS50089"/>
    </source>
</evidence>
<dbReference type="GO" id="GO:0090734">
    <property type="term" value="C:site of DNA damage"/>
    <property type="evidence" value="ECO:0007669"/>
    <property type="project" value="TreeGrafter"/>
</dbReference>
<comment type="caution">
    <text evidence="7">The sequence shown here is derived from an EMBL/GenBank/DDBJ whole genome shotgun (WGS) entry which is preliminary data.</text>
</comment>
<evidence type="ECO:0000256" key="2">
    <source>
        <dbReference type="ARBA" id="ARBA00022833"/>
    </source>
</evidence>
<dbReference type="InterPro" id="IPR013083">
    <property type="entry name" value="Znf_RING/FYVE/PHD"/>
</dbReference>
<dbReference type="GO" id="GO:0031297">
    <property type="term" value="P:replication fork processing"/>
    <property type="evidence" value="ECO:0007669"/>
    <property type="project" value="TreeGrafter"/>
</dbReference>
<dbReference type="AlphaFoldDB" id="W6VA44"/>
<organism evidence="7 8">
    <name type="scientific">Echinococcus granulosus</name>
    <name type="common">Hydatid tapeworm</name>
    <dbReference type="NCBI Taxonomy" id="6210"/>
    <lineage>
        <taxon>Eukaryota</taxon>
        <taxon>Metazoa</taxon>
        <taxon>Spiralia</taxon>
        <taxon>Lophotrochozoa</taxon>
        <taxon>Platyhelminthes</taxon>
        <taxon>Cestoda</taxon>
        <taxon>Eucestoda</taxon>
        <taxon>Cyclophyllidea</taxon>
        <taxon>Taeniidae</taxon>
        <taxon>Echinococcus</taxon>
        <taxon>Echinococcus granulosus group</taxon>
    </lineage>
</organism>
<dbReference type="Proteomes" id="UP000019149">
    <property type="component" value="Unassembled WGS sequence"/>
</dbReference>
<keyword evidence="8" id="KW-1185">Reference proteome</keyword>
<sequence length="458" mass="51979">MILAECSICQEVLGTGTNEHISALLCGHAFHATCIKKWLESSSTCPQCRIVVFGSEIIPRLFFSFIDGSSDFGESIHHADGLRPSSVRDVSSAHLEIVRLRGALSVLEARAKLAEQKINEQATEINTISELYRETNELYRLEHQKCLQARMQLAGYSRVVKEAQEIKDECFQLRQKTNELKDIEVLVRSNEDAAIELMQKYKNQKDDYSPETICNLFRWVAILRAELSEAQNRSRKYRTDAHRLRRAHAASTKLVADLERQVERYKGRATQMESEMVRLLEESAHSSSIAESFSAASTTPNCTPASIRTTTLGTENRLSLRRCLHLIDLPTPEINTNIPEPKLGDILPKVAKVTPRVNPFKCESTPGVKDDADANKVSFLDLDPDEEAEQLPPRETSDRRPSSLFKLAIMRDFNKKPNNRPEAFKSAQYNVPERQRPSKSLTNPRKKWSDPNLPKKFM</sequence>
<name>W6VA44_ECHGR</name>
<dbReference type="CTD" id="36337416"/>
<keyword evidence="1 3" id="KW-0863">Zinc-finger</keyword>
<dbReference type="KEGG" id="egl:EGR_01701"/>
<keyword evidence="2" id="KW-0862">Zinc</keyword>
<keyword evidence="4" id="KW-0175">Coiled coil</keyword>
<feature type="coiled-coil region" evidence="4">
    <location>
        <begin position="220"/>
        <end position="282"/>
    </location>
</feature>
<keyword evidence="1 3" id="KW-0479">Metal-binding</keyword>
<dbReference type="EMBL" id="APAU02000006">
    <property type="protein sequence ID" value="EUB63619.1"/>
    <property type="molecule type" value="Genomic_DNA"/>
</dbReference>
<dbReference type="Gene3D" id="3.30.40.10">
    <property type="entry name" value="Zinc/RING finger domain, C3HC4 (zinc finger)"/>
    <property type="match status" value="1"/>
</dbReference>